<dbReference type="OrthoDB" id="253428at2157"/>
<keyword evidence="2 8" id="KW-1003">Cell membrane</keyword>
<sequence length="133" mass="13339">MRERLRPLALVAAGGSVGAALRYALAEMLPAGALPWGTLAANVGGAFLLSLLLYENRLVGSLGRGTRLLVGTGFCASFTTYSTFAVGTAGLVGLPAIGTGAPTPALAAVYVALTYALGFVAIGLGQVVVRVMA</sequence>
<comment type="subcellular location">
    <subcellularLocation>
        <location evidence="1 8">Cell membrane</location>
        <topology evidence="1 8">Multi-pass membrane protein</topology>
    </subcellularLocation>
</comment>
<dbReference type="EMBL" id="QMDX01000010">
    <property type="protein sequence ID" value="TSD09768.1"/>
    <property type="molecule type" value="Genomic_DNA"/>
</dbReference>
<feature type="transmembrane region" description="Helical" evidence="8">
    <location>
        <begin position="66"/>
        <end position="87"/>
    </location>
</feature>
<dbReference type="Pfam" id="PF02537">
    <property type="entry name" value="CRCB"/>
    <property type="match status" value="1"/>
</dbReference>
<comment type="caution">
    <text evidence="9">The sequence shown here is derived from an EMBL/GenBank/DDBJ whole genome shotgun (WGS) entry which is preliminary data.</text>
</comment>
<dbReference type="GO" id="GO:0140114">
    <property type="term" value="P:cellular detoxification of fluoride"/>
    <property type="evidence" value="ECO:0007669"/>
    <property type="project" value="UniProtKB-UniRule"/>
</dbReference>
<evidence type="ECO:0000256" key="6">
    <source>
        <dbReference type="ARBA" id="ARBA00035120"/>
    </source>
</evidence>
<comment type="caution">
    <text evidence="8">Lacks conserved residue(s) required for the propagation of feature annotation.</text>
</comment>
<keyword evidence="8" id="KW-0813">Transport</keyword>
<comment type="similarity">
    <text evidence="6 8">Belongs to the fluoride channel Fluc/FEX (TC 1.A.43) family.</text>
</comment>
<evidence type="ECO:0000256" key="8">
    <source>
        <dbReference type="HAMAP-Rule" id="MF_00454"/>
    </source>
</evidence>
<dbReference type="HAMAP" id="MF_00454">
    <property type="entry name" value="FluC"/>
    <property type="match status" value="1"/>
</dbReference>
<evidence type="ECO:0000313" key="9">
    <source>
        <dbReference type="EMBL" id="TSD09768.1"/>
    </source>
</evidence>
<comment type="function">
    <text evidence="8">Fluoride-specific ion channel. Important for reducing fluoride concentration in the cell, thus reducing its toxicity.</text>
</comment>
<dbReference type="PANTHER" id="PTHR28259:SF1">
    <property type="entry name" value="FLUORIDE EXPORT PROTEIN 1-RELATED"/>
    <property type="match status" value="1"/>
</dbReference>
<keyword evidence="5 8" id="KW-0472">Membrane</keyword>
<evidence type="ECO:0000256" key="1">
    <source>
        <dbReference type="ARBA" id="ARBA00004651"/>
    </source>
</evidence>
<reference evidence="9 10" key="1">
    <citation type="submission" date="2018-06" db="EMBL/GenBank/DDBJ databases">
        <title>Natronomonas sp. F16-60 a new haloarchaeon isolated from a solar saltern of Isla Cristina, Huelva, Spain.</title>
        <authorList>
            <person name="Duran-Viseras A."/>
            <person name="Sanchez-Porro C."/>
            <person name="Ventosa A."/>
        </authorList>
    </citation>
    <scope>NUCLEOTIDE SEQUENCE [LARGE SCALE GENOMIC DNA]</scope>
    <source>
        <strain evidence="9 10">F16-60</strain>
    </source>
</reference>
<accession>A0A554MXA4</accession>
<keyword evidence="8" id="KW-0407">Ion channel</keyword>
<dbReference type="InParanoid" id="A0A554MXA4"/>
<feature type="transmembrane region" description="Helical" evidence="8">
    <location>
        <begin position="107"/>
        <end position="129"/>
    </location>
</feature>
<organism evidence="9 10">
    <name type="scientific">Haloglomus irregulare</name>
    <dbReference type="NCBI Taxonomy" id="2234134"/>
    <lineage>
        <taxon>Archaea</taxon>
        <taxon>Methanobacteriati</taxon>
        <taxon>Methanobacteriota</taxon>
        <taxon>Stenosarchaea group</taxon>
        <taxon>Halobacteria</taxon>
        <taxon>Halobacteriales</taxon>
        <taxon>Natronomonadaceae</taxon>
        <taxon>Haloglomus</taxon>
    </lineage>
</organism>
<gene>
    <name evidence="8" type="primary">fluC</name>
    <name evidence="8" type="synonym">crcB</name>
    <name evidence="9" type="ORF">DP107_13985</name>
</gene>
<dbReference type="GO" id="GO:0062054">
    <property type="term" value="F:fluoride channel activity"/>
    <property type="evidence" value="ECO:0007669"/>
    <property type="project" value="UniProtKB-UniRule"/>
</dbReference>
<evidence type="ECO:0000256" key="3">
    <source>
        <dbReference type="ARBA" id="ARBA00022692"/>
    </source>
</evidence>
<dbReference type="AlphaFoldDB" id="A0A554MXA4"/>
<comment type="catalytic activity">
    <reaction evidence="7">
        <text>fluoride(in) = fluoride(out)</text>
        <dbReference type="Rhea" id="RHEA:76159"/>
        <dbReference type="ChEBI" id="CHEBI:17051"/>
    </reaction>
    <physiologicalReaction direction="left-to-right" evidence="7">
        <dbReference type="Rhea" id="RHEA:76160"/>
    </physiologicalReaction>
</comment>
<evidence type="ECO:0000256" key="4">
    <source>
        <dbReference type="ARBA" id="ARBA00022989"/>
    </source>
</evidence>
<evidence type="ECO:0000313" key="10">
    <source>
        <dbReference type="Proteomes" id="UP000319894"/>
    </source>
</evidence>
<keyword evidence="8" id="KW-0406">Ion transport</keyword>
<keyword evidence="10" id="KW-1185">Reference proteome</keyword>
<dbReference type="InterPro" id="IPR003691">
    <property type="entry name" value="FluC"/>
</dbReference>
<protein>
    <recommendedName>
        <fullName evidence="8">Fluoride-specific ion channel FluC</fullName>
    </recommendedName>
</protein>
<evidence type="ECO:0000256" key="2">
    <source>
        <dbReference type="ARBA" id="ARBA00022475"/>
    </source>
</evidence>
<dbReference type="RefSeq" id="WP_144262773.1">
    <property type="nucleotide sequence ID" value="NZ_QMDX01000010.1"/>
</dbReference>
<evidence type="ECO:0000256" key="7">
    <source>
        <dbReference type="ARBA" id="ARBA00035585"/>
    </source>
</evidence>
<dbReference type="GO" id="GO:0005886">
    <property type="term" value="C:plasma membrane"/>
    <property type="evidence" value="ECO:0007669"/>
    <property type="project" value="UniProtKB-SubCell"/>
</dbReference>
<keyword evidence="4 8" id="KW-1133">Transmembrane helix</keyword>
<proteinExistence type="inferred from homology"/>
<evidence type="ECO:0000256" key="5">
    <source>
        <dbReference type="ARBA" id="ARBA00023136"/>
    </source>
</evidence>
<feature type="transmembrane region" description="Helical" evidence="8">
    <location>
        <begin position="36"/>
        <end position="54"/>
    </location>
</feature>
<keyword evidence="3 8" id="KW-0812">Transmembrane</keyword>
<dbReference type="Proteomes" id="UP000319894">
    <property type="component" value="Unassembled WGS sequence"/>
</dbReference>
<dbReference type="PANTHER" id="PTHR28259">
    <property type="entry name" value="FLUORIDE EXPORT PROTEIN 1-RELATED"/>
    <property type="match status" value="1"/>
</dbReference>
<name>A0A554MXA4_9EURY</name>